<dbReference type="Pfam" id="PF12399">
    <property type="entry name" value="BCA_ABC_TP_C"/>
    <property type="match status" value="1"/>
</dbReference>
<dbReference type="InterPro" id="IPR032823">
    <property type="entry name" value="BCA_ABC_TP_C"/>
</dbReference>
<dbReference type="GO" id="GO:0005886">
    <property type="term" value="C:plasma membrane"/>
    <property type="evidence" value="ECO:0007669"/>
    <property type="project" value="TreeGrafter"/>
</dbReference>
<evidence type="ECO:0000256" key="2">
    <source>
        <dbReference type="ARBA" id="ARBA00022741"/>
    </source>
</evidence>
<proteinExistence type="predicted"/>
<dbReference type="InterPro" id="IPR027417">
    <property type="entry name" value="P-loop_NTPase"/>
</dbReference>
<evidence type="ECO:0000313" key="5">
    <source>
        <dbReference type="EMBL" id="GAI13312.1"/>
    </source>
</evidence>
<dbReference type="EMBL" id="BARV01011886">
    <property type="protein sequence ID" value="GAI13312.1"/>
    <property type="molecule type" value="Genomic_DNA"/>
</dbReference>
<feature type="domain" description="Branched-chain amino acid ATP-binding cassette transporter C-terminal" evidence="4">
    <location>
        <begin position="69"/>
        <end position="89"/>
    </location>
</feature>
<dbReference type="SUPFAM" id="SSF52540">
    <property type="entry name" value="P-loop containing nucleoside triphosphate hydrolases"/>
    <property type="match status" value="1"/>
</dbReference>
<keyword evidence="2" id="KW-0547">Nucleotide-binding</keyword>
<accession>X1L1U4</accession>
<sequence>ELEIAMALINEPEVLFLDEPFSGLGDEEIDKLLIILKRFAKGKTVIVIEHKISKIKDFTKRIVVMNEGKIIADGNFDEVLQDPEVRKAYWKVK</sequence>
<gene>
    <name evidence="5" type="ORF">S06H3_22298</name>
</gene>
<dbReference type="PANTHER" id="PTHR45772">
    <property type="entry name" value="CONSERVED COMPONENT OF ABC TRANSPORTER FOR NATURAL AMINO ACIDS-RELATED"/>
    <property type="match status" value="1"/>
</dbReference>
<evidence type="ECO:0000256" key="3">
    <source>
        <dbReference type="ARBA" id="ARBA00022840"/>
    </source>
</evidence>
<protein>
    <recommendedName>
        <fullName evidence="4">Branched-chain amino acid ATP-binding cassette transporter C-terminal domain-containing protein</fullName>
    </recommendedName>
</protein>
<keyword evidence="3" id="KW-0067">ATP-binding</keyword>
<dbReference type="InterPro" id="IPR051120">
    <property type="entry name" value="ABC_AA/LPS_Transport"/>
</dbReference>
<comment type="caution">
    <text evidence="5">The sequence shown here is derived from an EMBL/GenBank/DDBJ whole genome shotgun (WGS) entry which is preliminary data.</text>
</comment>
<organism evidence="5">
    <name type="scientific">marine sediment metagenome</name>
    <dbReference type="NCBI Taxonomy" id="412755"/>
    <lineage>
        <taxon>unclassified sequences</taxon>
        <taxon>metagenomes</taxon>
        <taxon>ecological metagenomes</taxon>
    </lineage>
</organism>
<evidence type="ECO:0000256" key="1">
    <source>
        <dbReference type="ARBA" id="ARBA00022448"/>
    </source>
</evidence>
<feature type="non-terminal residue" evidence="5">
    <location>
        <position position="1"/>
    </location>
</feature>
<keyword evidence="1" id="KW-0813">Transport</keyword>
<reference evidence="5" key="1">
    <citation type="journal article" date="2014" name="Front. Microbiol.">
        <title>High frequency of phylogenetically diverse reductive dehalogenase-homologous genes in deep subseafloor sedimentary metagenomes.</title>
        <authorList>
            <person name="Kawai M."/>
            <person name="Futagami T."/>
            <person name="Toyoda A."/>
            <person name="Takaki Y."/>
            <person name="Nishi S."/>
            <person name="Hori S."/>
            <person name="Arai W."/>
            <person name="Tsubouchi T."/>
            <person name="Morono Y."/>
            <person name="Uchiyama I."/>
            <person name="Ito T."/>
            <person name="Fujiyama A."/>
            <person name="Inagaki F."/>
            <person name="Takami H."/>
        </authorList>
    </citation>
    <scope>NUCLEOTIDE SEQUENCE</scope>
    <source>
        <strain evidence="5">Expedition CK06-06</strain>
    </source>
</reference>
<evidence type="ECO:0000259" key="4">
    <source>
        <dbReference type="Pfam" id="PF12399"/>
    </source>
</evidence>
<dbReference type="AlphaFoldDB" id="X1L1U4"/>
<dbReference type="GO" id="GO:0005524">
    <property type="term" value="F:ATP binding"/>
    <property type="evidence" value="ECO:0007669"/>
    <property type="project" value="UniProtKB-KW"/>
</dbReference>
<name>X1L1U4_9ZZZZ</name>
<dbReference type="Gene3D" id="3.40.50.300">
    <property type="entry name" value="P-loop containing nucleotide triphosphate hydrolases"/>
    <property type="match status" value="1"/>
</dbReference>